<gene>
    <name evidence="1" type="ORF">DM484_22945</name>
</gene>
<protein>
    <recommendedName>
        <fullName evidence="3">Prevent-host-death family protein</fullName>
    </recommendedName>
</protein>
<dbReference type="InterPro" id="IPR049537">
    <property type="entry name" value="RelB-like"/>
</dbReference>
<dbReference type="Pfam" id="PF18506">
    <property type="entry name" value="RelB-like"/>
    <property type="match status" value="1"/>
</dbReference>
<dbReference type="Proteomes" id="UP000249396">
    <property type="component" value="Unassembled WGS sequence"/>
</dbReference>
<evidence type="ECO:0000313" key="2">
    <source>
        <dbReference type="Proteomes" id="UP000249396"/>
    </source>
</evidence>
<proteinExistence type="predicted"/>
<comment type="caution">
    <text evidence="1">The sequence shown here is derived from an EMBL/GenBank/DDBJ whole genome shotgun (WGS) entry which is preliminary data.</text>
</comment>
<evidence type="ECO:0000313" key="1">
    <source>
        <dbReference type="EMBL" id="PZN73295.1"/>
    </source>
</evidence>
<dbReference type="EMBL" id="QJPH01000461">
    <property type="protein sequence ID" value="PZN73295.1"/>
    <property type="molecule type" value="Genomic_DNA"/>
</dbReference>
<dbReference type="AlphaFoldDB" id="A0A2W4QMB2"/>
<name>A0A2W4QMB2_9GAMM</name>
<sequence>MINLENIHPQFITDAGGKRVSVVIQLTEYEELLEDIEDLAAMAERRDEPTVTHEEVLASLKRDGLL</sequence>
<evidence type="ECO:0008006" key="3">
    <source>
        <dbReference type="Google" id="ProtNLM"/>
    </source>
</evidence>
<reference evidence="1 2" key="1">
    <citation type="journal article" date="2018" name="Aquat. Microb. Ecol.">
        <title>Gammaproteobacterial methanotrophs dominate.</title>
        <authorList>
            <person name="Rissanen A.J."/>
            <person name="Saarenheimo J."/>
            <person name="Tiirola M."/>
            <person name="Peura S."/>
            <person name="Aalto S.L."/>
            <person name="Karvinen A."/>
            <person name="Nykanen H."/>
        </authorList>
    </citation>
    <scope>NUCLEOTIDE SEQUENCE [LARGE SCALE GENOMIC DNA]</scope>
    <source>
        <strain evidence="1">AMbin10</strain>
    </source>
</reference>
<accession>A0A2W4QMB2</accession>
<organism evidence="1 2">
    <name type="scientific">Candidatus Methylumidiphilus alinenensis</name>
    <dbReference type="NCBI Taxonomy" id="2202197"/>
    <lineage>
        <taxon>Bacteria</taxon>
        <taxon>Pseudomonadati</taxon>
        <taxon>Pseudomonadota</taxon>
        <taxon>Gammaproteobacteria</taxon>
        <taxon>Methylococcales</taxon>
        <taxon>Candidatus Methylumidiphilus</taxon>
    </lineage>
</organism>